<gene>
    <name evidence="1" type="ORF">J2Z62_000359</name>
</gene>
<comment type="caution">
    <text evidence="1">The sequence shown here is derived from an EMBL/GenBank/DDBJ whole genome shotgun (WGS) entry which is preliminary data.</text>
</comment>
<dbReference type="PANTHER" id="PTHR22603:SF66">
    <property type="entry name" value="ETHANOLAMINE KINASE"/>
    <property type="match status" value="1"/>
</dbReference>
<dbReference type="Proteomes" id="UP001240643">
    <property type="component" value="Unassembled WGS sequence"/>
</dbReference>
<keyword evidence="2" id="KW-1185">Reference proteome</keyword>
<dbReference type="SUPFAM" id="SSF56112">
    <property type="entry name" value="Protein kinase-like (PK-like)"/>
    <property type="match status" value="1"/>
</dbReference>
<dbReference type="EMBL" id="JAUSWO010000001">
    <property type="protein sequence ID" value="MDQ0513921.1"/>
    <property type="molecule type" value="Genomic_DNA"/>
</dbReference>
<sequence>MTEIQSFFIKHCKPKYKVEDIVECEKISLGYSNETYRIKTKNNKQYQVRFGMNNDIIFRDNERAILKLINDQTYVYYDLKTGNSIRHWFVGRNPVVTDIDIQFLKKLVDIIEQLHKTDLNHPAAKKVRKHNNLCFEQYVDERLASEHWQKYLELTHTYKDLPKCLSHNDISLLNLIYNDQTQELELIDYEWGRINNYYWDYANFIREARLDLELAQWLAKLAKLEWEILADHIFLTTCFAVQWALSMPYDPGIEAYMHRTNELLSFYYQKFYNVKKPRKKRV</sequence>
<evidence type="ECO:0000313" key="2">
    <source>
        <dbReference type="Proteomes" id="UP001240643"/>
    </source>
</evidence>
<evidence type="ECO:0000313" key="1">
    <source>
        <dbReference type="EMBL" id="MDQ0513921.1"/>
    </source>
</evidence>
<proteinExistence type="predicted"/>
<organism evidence="1 2">
    <name type="scientific">Mycoplasmoides fastidiosum</name>
    <dbReference type="NCBI Taxonomy" id="92758"/>
    <lineage>
        <taxon>Bacteria</taxon>
        <taxon>Bacillati</taxon>
        <taxon>Mycoplasmatota</taxon>
        <taxon>Mycoplasmoidales</taxon>
        <taxon>Mycoplasmoidaceae</taxon>
        <taxon>Mycoplasmoides</taxon>
    </lineage>
</organism>
<dbReference type="Pfam" id="PF01633">
    <property type="entry name" value="Choline_kinase"/>
    <property type="match status" value="1"/>
</dbReference>
<reference evidence="1" key="1">
    <citation type="submission" date="2023-07" db="EMBL/GenBank/DDBJ databases">
        <title>Genomic Encyclopedia of Type Strains, Phase IV (KMG-IV): sequencing the most valuable type-strain genomes for metagenomic binning, comparative biology and taxonomic classification.</title>
        <authorList>
            <person name="Goeker M."/>
        </authorList>
    </citation>
    <scope>NUCLEOTIDE SEQUENCE [LARGE SCALE GENOMIC DNA]</scope>
    <source>
        <strain evidence="1">DSM 21204</strain>
    </source>
</reference>
<dbReference type="Gene3D" id="3.90.1200.10">
    <property type="match status" value="1"/>
</dbReference>
<dbReference type="Gene3D" id="3.30.200.20">
    <property type="entry name" value="Phosphorylase Kinase, domain 1"/>
    <property type="match status" value="1"/>
</dbReference>
<dbReference type="RefSeq" id="WP_256547385.1">
    <property type="nucleotide sequence ID" value="NZ_CP101809.1"/>
</dbReference>
<dbReference type="PANTHER" id="PTHR22603">
    <property type="entry name" value="CHOLINE/ETHANOALAMINE KINASE"/>
    <property type="match status" value="1"/>
</dbReference>
<name>A0ABU0LYY7_9BACT</name>
<dbReference type="InterPro" id="IPR011009">
    <property type="entry name" value="Kinase-like_dom_sf"/>
</dbReference>
<protein>
    <submittedName>
        <fullName evidence="1">Thiamine kinase-like enzyme</fullName>
    </submittedName>
</protein>
<accession>A0ABU0LYY7</accession>